<dbReference type="Pfam" id="PF00376">
    <property type="entry name" value="MerR"/>
    <property type="match status" value="1"/>
</dbReference>
<dbReference type="PATRIC" id="fig|1082933.3.peg.1447"/>
<dbReference type="Proteomes" id="UP000002949">
    <property type="component" value="Unassembled WGS sequence"/>
</dbReference>
<proteinExistence type="predicted"/>
<gene>
    <name evidence="6" type="ORF">MEA186_07594</name>
</gene>
<protein>
    <submittedName>
        <fullName evidence="6">Cu(I)-responsive transcriptional regulator</fullName>
    </submittedName>
</protein>
<dbReference type="EMBL" id="AGSN01000071">
    <property type="protein sequence ID" value="EHH12644.1"/>
    <property type="molecule type" value="Genomic_DNA"/>
</dbReference>
<keyword evidence="7" id="KW-1185">Reference proteome</keyword>
<keyword evidence="3" id="KW-0804">Transcription</keyword>
<dbReference type="PANTHER" id="PTHR30204:SF94">
    <property type="entry name" value="HEAVY METAL-DEPENDENT TRANSCRIPTIONAL REGULATOR HI_0293-RELATED"/>
    <property type="match status" value="1"/>
</dbReference>
<sequence length="175" mass="19799">MNIGTASEKSGLPPKTIRYYEEIGLLKADRAENGYRDYSMLDVHRLRFLQRSRSLGFSVEECRQLLSLYGDKERESADVKAIAQIKLSEIDRKITELATLRDTLSHLSTTAAATSARIARSSTALREAAWSSEAHRCHRRDPIGDRHRWNSVVGNSRHPDCRRTPGFDEGDGGRR</sequence>
<dbReference type="SMART" id="SM00422">
    <property type="entry name" value="HTH_MERR"/>
    <property type="match status" value="1"/>
</dbReference>
<keyword evidence="2" id="KW-0238">DNA-binding</keyword>
<dbReference type="eggNOG" id="COG0789">
    <property type="taxonomic scope" value="Bacteria"/>
</dbReference>
<evidence type="ECO:0000259" key="5">
    <source>
        <dbReference type="PROSITE" id="PS50937"/>
    </source>
</evidence>
<dbReference type="PANTHER" id="PTHR30204">
    <property type="entry name" value="REDOX-CYCLING DRUG-SENSING TRANSCRIPTIONAL ACTIVATOR SOXR"/>
    <property type="match status" value="1"/>
</dbReference>
<feature type="region of interest" description="Disordered" evidence="4">
    <location>
        <begin position="144"/>
        <end position="175"/>
    </location>
</feature>
<evidence type="ECO:0000256" key="3">
    <source>
        <dbReference type="ARBA" id="ARBA00023163"/>
    </source>
</evidence>
<dbReference type="PRINTS" id="PR00040">
    <property type="entry name" value="HTHMERR"/>
</dbReference>
<dbReference type="InterPro" id="IPR000551">
    <property type="entry name" value="MerR-type_HTH_dom"/>
</dbReference>
<dbReference type="InterPro" id="IPR047057">
    <property type="entry name" value="MerR_fam"/>
</dbReference>
<dbReference type="Pfam" id="PF09278">
    <property type="entry name" value="MerR-DNA-bind"/>
    <property type="match status" value="1"/>
</dbReference>
<reference evidence="6 7" key="1">
    <citation type="journal article" date="2012" name="J. Bacteriol.">
        <title>Draft Genome Sequence of Plant Growth-Promoting Rhizobium Mesorhizobium amorphae, Isolated from Zinc-Lead Mine Tailings.</title>
        <authorList>
            <person name="Hao X."/>
            <person name="Lin Y."/>
            <person name="Johnstone L."/>
            <person name="Baltrus D.A."/>
            <person name="Miller S.J."/>
            <person name="Wei G."/>
            <person name="Rensing C."/>
        </authorList>
    </citation>
    <scope>NUCLEOTIDE SEQUENCE [LARGE SCALE GENOMIC DNA]</scope>
    <source>
        <strain evidence="6 7">CCNWGS0123</strain>
    </source>
</reference>
<dbReference type="AlphaFoldDB" id="G6Y6F4"/>
<feature type="domain" description="HTH merR-type" evidence="5">
    <location>
        <begin position="1"/>
        <end position="68"/>
    </location>
</feature>
<organism evidence="6 7">
    <name type="scientific">Mesorhizobium amorphae CCNWGS0123</name>
    <dbReference type="NCBI Taxonomy" id="1082933"/>
    <lineage>
        <taxon>Bacteria</taxon>
        <taxon>Pseudomonadati</taxon>
        <taxon>Pseudomonadota</taxon>
        <taxon>Alphaproteobacteria</taxon>
        <taxon>Hyphomicrobiales</taxon>
        <taxon>Phyllobacteriaceae</taxon>
        <taxon>Mesorhizobium</taxon>
    </lineage>
</organism>
<accession>G6Y6F4</accession>
<evidence type="ECO:0000313" key="6">
    <source>
        <dbReference type="EMBL" id="EHH12644.1"/>
    </source>
</evidence>
<dbReference type="GO" id="GO:0003677">
    <property type="term" value="F:DNA binding"/>
    <property type="evidence" value="ECO:0007669"/>
    <property type="project" value="UniProtKB-KW"/>
</dbReference>
<dbReference type="SUPFAM" id="SSF46955">
    <property type="entry name" value="Putative DNA-binding domain"/>
    <property type="match status" value="1"/>
</dbReference>
<evidence type="ECO:0000313" key="7">
    <source>
        <dbReference type="Proteomes" id="UP000002949"/>
    </source>
</evidence>
<dbReference type="Gene3D" id="1.10.1660.10">
    <property type="match status" value="1"/>
</dbReference>
<evidence type="ECO:0000256" key="4">
    <source>
        <dbReference type="SAM" id="MobiDB-lite"/>
    </source>
</evidence>
<dbReference type="InterPro" id="IPR015358">
    <property type="entry name" value="Tscrpt_reg_MerR_DNA-bd"/>
</dbReference>
<name>G6Y6F4_9HYPH</name>
<evidence type="ECO:0000256" key="2">
    <source>
        <dbReference type="ARBA" id="ARBA00023125"/>
    </source>
</evidence>
<keyword evidence="1" id="KW-0805">Transcription regulation</keyword>
<feature type="compositionally biased region" description="Basic and acidic residues" evidence="4">
    <location>
        <begin position="157"/>
        <end position="175"/>
    </location>
</feature>
<dbReference type="InterPro" id="IPR009061">
    <property type="entry name" value="DNA-bd_dom_put_sf"/>
</dbReference>
<dbReference type="GO" id="GO:0003700">
    <property type="term" value="F:DNA-binding transcription factor activity"/>
    <property type="evidence" value="ECO:0007669"/>
    <property type="project" value="InterPro"/>
</dbReference>
<dbReference type="PROSITE" id="PS50937">
    <property type="entry name" value="HTH_MERR_2"/>
    <property type="match status" value="1"/>
</dbReference>
<evidence type="ECO:0000256" key="1">
    <source>
        <dbReference type="ARBA" id="ARBA00023015"/>
    </source>
</evidence>